<dbReference type="RefSeq" id="XP_018321408.1">
    <property type="nucleotide sequence ID" value="XM_018465906.1"/>
</dbReference>
<feature type="transmembrane region" description="Helical" evidence="8">
    <location>
        <begin position="95"/>
        <end position="113"/>
    </location>
</feature>
<dbReference type="AlphaFoldDB" id="A0A1W4WMR4"/>
<keyword evidence="6 8" id="KW-1133">Transmembrane helix</keyword>
<feature type="transmembrane region" description="Helical" evidence="8">
    <location>
        <begin position="65"/>
        <end position="86"/>
    </location>
</feature>
<name>A0A1W4WMR4_AGRPL</name>
<keyword evidence="2" id="KW-0813">Transport</keyword>
<dbReference type="SUPFAM" id="SSF103473">
    <property type="entry name" value="MFS general substrate transporter"/>
    <property type="match status" value="1"/>
</dbReference>
<feature type="transmembrane region" description="Helical" evidence="8">
    <location>
        <begin position="358"/>
        <end position="383"/>
    </location>
</feature>
<evidence type="ECO:0000256" key="2">
    <source>
        <dbReference type="ARBA" id="ARBA00022448"/>
    </source>
</evidence>
<evidence type="ECO:0000256" key="8">
    <source>
        <dbReference type="SAM" id="Phobius"/>
    </source>
</evidence>
<dbReference type="InterPro" id="IPR050549">
    <property type="entry name" value="MFS_Trehalose_Transporter"/>
</dbReference>
<dbReference type="GeneID" id="108734368"/>
<protein>
    <submittedName>
        <fullName evidence="11">Facilitated trehalose transporter Tret1-like</fullName>
    </submittedName>
</protein>
<dbReference type="PROSITE" id="PS00216">
    <property type="entry name" value="SUGAR_TRANSPORT_1"/>
    <property type="match status" value="1"/>
</dbReference>
<keyword evidence="5 8" id="KW-0812">Transmembrane</keyword>
<feature type="transmembrane region" description="Helical" evidence="8">
    <location>
        <begin position="423"/>
        <end position="445"/>
    </location>
</feature>
<dbReference type="Proteomes" id="UP000192223">
    <property type="component" value="Unplaced"/>
</dbReference>
<feature type="transmembrane region" description="Helical" evidence="8">
    <location>
        <begin position="260"/>
        <end position="286"/>
    </location>
</feature>
<dbReference type="KEGG" id="apln:108734368"/>
<accession>A0A1W4WMR4</accession>
<dbReference type="InterPro" id="IPR020846">
    <property type="entry name" value="MFS_dom"/>
</dbReference>
<dbReference type="GO" id="GO:0005886">
    <property type="term" value="C:plasma membrane"/>
    <property type="evidence" value="ECO:0007669"/>
    <property type="project" value="UniProtKB-SubCell"/>
</dbReference>
<dbReference type="GO" id="GO:0022857">
    <property type="term" value="F:transmembrane transporter activity"/>
    <property type="evidence" value="ECO:0007669"/>
    <property type="project" value="InterPro"/>
</dbReference>
<dbReference type="InterPro" id="IPR005828">
    <property type="entry name" value="MFS_sugar_transport-like"/>
</dbReference>
<feature type="transmembrane region" description="Helical" evidence="8">
    <location>
        <begin position="395"/>
        <end position="417"/>
    </location>
</feature>
<dbReference type="Gene3D" id="1.20.1250.20">
    <property type="entry name" value="MFS general substrate transporter like domains"/>
    <property type="match status" value="1"/>
</dbReference>
<comment type="subcellular location">
    <subcellularLocation>
        <location evidence="1">Cell membrane</location>
        <topology evidence="1">Multi-pass membrane protein</topology>
    </subcellularLocation>
</comment>
<dbReference type="STRING" id="224129.A0A1W4WMR4"/>
<evidence type="ECO:0000256" key="6">
    <source>
        <dbReference type="ARBA" id="ARBA00022989"/>
    </source>
</evidence>
<reference evidence="11" key="1">
    <citation type="submission" date="2025-08" db="UniProtKB">
        <authorList>
            <consortium name="RefSeq"/>
        </authorList>
    </citation>
    <scope>IDENTIFICATION</scope>
    <source>
        <tissue evidence="11">Entire body</tissue>
    </source>
</reference>
<evidence type="ECO:0000313" key="11">
    <source>
        <dbReference type="RefSeq" id="XP_018321408.1"/>
    </source>
</evidence>
<evidence type="ECO:0000256" key="7">
    <source>
        <dbReference type="ARBA" id="ARBA00023136"/>
    </source>
</evidence>
<dbReference type="FunFam" id="1.20.1250.20:FF:000218">
    <property type="entry name" value="facilitated trehalose transporter Tret1"/>
    <property type="match status" value="1"/>
</dbReference>
<keyword evidence="4" id="KW-0762">Sugar transport</keyword>
<organism evidence="10 11">
    <name type="scientific">Agrilus planipennis</name>
    <name type="common">Emerald ash borer</name>
    <name type="synonym">Agrilus marcopoli</name>
    <dbReference type="NCBI Taxonomy" id="224129"/>
    <lineage>
        <taxon>Eukaryota</taxon>
        <taxon>Metazoa</taxon>
        <taxon>Ecdysozoa</taxon>
        <taxon>Arthropoda</taxon>
        <taxon>Hexapoda</taxon>
        <taxon>Insecta</taxon>
        <taxon>Pterygota</taxon>
        <taxon>Neoptera</taxon>
        <taxon>Endopterygota</taxon>
        <taxon>Coleoptera</taxon>
        <taxon>Polyphaga</taxon>
        <taxon>Elateriformia</taxon>
        <taxon>Buprestoidea</taxon>
        <taxon>Buprestidae</taxon>
        <taxon>Agrilinae</taxon>
        <taxon>Agrilus</taxon>
    </lineage>
</organism>
<keyword evidence="3" id="KW-1003">Cell membrane</keyword>
<evidence type="ECO:0000313" key="10">
    <source>
        <dbReference type="Proteomes" id="UP000192223"/>
    </source>
</evidence>
<dbReference type="PANTHER" id="PTHR48021:SF46">
    <property type="entry name" value="MAJOR FACILITATOR SUPERFAMILY (MFS) PROFILE DOMAIN-CONTAINING PROTEIN"/>
    <property type="match status" value="1"/>
</dbReference>
<sequence length="465" mass="52122">MVVTSIFIGRIQLGHNKNKLWPQVVTVFAVSLHACFMGLATGWTSPSIPKLVAQDSYIPMSFEKASYFAILQALSMILFSPVGAILGDIIGRKKAAICISILELVSWILVAYAKDAWVLLASRIPAGMADAIFLFTLPVYIAEVTEKHIRGRLGIMVQLNFCIGNLIINLVGYYLSIPKTALLMALLPFVHIFVFYMMPESPYWLVHKNRSEEARKHLQLLRWREDVDDEFNEISKAIEKQFNEKESYRELFAVSYNRKAFLIALIARISQQLSGSTAISGFMQYIFEEVGGEMSRHVSATICASLSVLIILLSVPVIDNYGRKPLILLSSGGCSAVLFGLAIFFYLKYLYDIRAVSWLPLVFMLSFIAFYSAGLSMIPTMMLGEIFSANVKSKAVILITFVYGGGAMFATKIFQVLVDHVGFYAPFLFFGITTAIFTTILYCTFVETKNKSLDEIQDMLKNQNK</sequence>
<dbReference type="InParanoid" id="A0A1W4WMR4"/>
<keyword evidence="10" id="KW-1185">Reference proteome</keyword>
<proteinExistence type="predicted"/>
<feature type="transmembrane region" description="Helical" evidence="8">
    <location>
        <begin position="153"/>
        <end position="175"/>
    </location>
</feature>
<dbReference type="InterPro" id="IPR005829">
    <property type="entry name" value="Sugar_transporter_CS"/>
</dbReference>
<feature type="transmembrane region" description="Helical" evidence="8">
    <location>
        <begin position="119"/>
        <end position="141"/>
    </location>
</feature>
<dbReference type="PANTHER" id="PTHR48021">
    <property type="match status" value="1"/>
</dbReference>
<evidence type="ECO:0000256" key="5">
    <source>
        <dbReference type="ARBA" id="ARBA00022692"/>
    </source>
</evidence>
<gene>
    <name evidence="11" type="primary">LOC108734368</name>
</gene>
<dbReference type="PROSITE" id="PS50850">
    <property type="entry name" value="MFS"/>
    <property type="match status" value="1"/>
</dbReference>
<dbReference type="InterPro" id="IPR036259">
    <property type="entry name" value="MFS_trans_sf"/>
</dbReference>
<feature type="domain" description="Major facilitator superfamily (MFS) profile" evidence="9">
    <location>
        <begin position="26"/>
        <end position="449"/>
    </location>
</feature>
<feature type="transmembrane region" description="Helical" evidence="8">
    <location>
        <begin position="325"/>
        <end position="346"/>
    </location>
</feature>
<feature type="transmembrane region" description="Helical" evidence="8">
    <location>
        <begin position="20"/>
        <end position="45"/>
    </location>
</feature>
<dbReference type="Pfam" id="PF00083">
    <property type="entry name" value="Sugar_tr"/>
    <property type="match status" value="1"/>
</dbReference>
<keyword evidence="7 8" id="KW-0472">Membrane</keyword>
<evidence type="ECO:0000256" key="3">
    <source>
        <dbReference type="ARBA" id="ARBA00022475"/>
    </source>
</evidence>
<dbReference type="OrthoDB" id="6133115at2759"/>
<evidence type="ECO:0000259" key="9">
    <source>
        <dbReference type="PROSITE" id="PS50850"/>
    </source>
</evidence>
<feature type="transmembrane region" description="Helical" evidence="8">
    <location>
        <begin position="298"/>
        <end position="318"/>
    </location>
</feature>
<feature type="transmembrane region" description="Helical" evidence="8">
    <location>
        <begin position="181"/>
        <end position="198"/>
    </location>
</feature>
<evidence type="ECO:0000256" key="4">
    <source>
        <dbReference type="ARBA" id="ARBA00022597"/>
    </source>
</evidence>
<evidence type="ECO:0000256" key="1">
    <source>
        <dbReference type="ARBA" id="ARBA00004651"/>
    </source>
</evidence>